<proteinExistence type="inferred from homology"/>
<dbReference type="InterPro" id="IPR000477">
    <property type="entry name" value="RT_dom"/>
</dbReference>
<dbReference type="InterPro" id="IPR055060">
    <property type="entry name" value="ACOX_C_alpha1"/>
</dbReference>
<dbReference type="GO" id="GO:0003997">
    <property type="term" value="F:acyl-CoA oxidase activity"/>
    <property type="evidence" value="ECO:0007669"/>
    <property type="project" value="InterPro"/>
</dbReference>
<evidence type="ECO:0000256" key="1">
    <source>
        <dbReference type="ARBA" id="ARBA00001974"/>
    </source>
</evidence>
<keyword evidence="7" id="KW-0560">Oxidoreductase</keyword>
<dbReference type="InterPro" id="IPR002655">
    <property type="entry name" value="Acyl-CoA_oxidase_C"/>
</dbReference>
<dbReference type="Pfam" id="PF22924">
    <property type="entry name" value="ACOX_C_alpha1"/>
    <property type="match status" value="1"/>
</dbReference>
<evidence type="ECO:0000256" key="2">
    <source>
        <dbReference type="ARBA" id="ARBA00004275"/>
    </source>
</evidence>
<comment type="caution">
    <text evidence="11">The sequence shown here is derived from an EMBL/GenBank/DDBJ whole genome shotgun (WGS) entry which is preliminary data.</text>
</comment>
<comment type="similarity">
    <text evidence="3">Belongs to the acyl-CoA oxidase family.</text>
</comment>
<dbReference type="PROSITE" id="PS50878">
    <property type="entry name" value="RT_POL"/>
    <property type="match status" value="1"/>
</dbReference>
<dbReference type="InterPro" id="IPR012258">
    <property type="entry name" value="Acyl-CoA_oxidase"/>
</dbReference>
<keyword evidence="12" id="KW-1185">Reference proteome</keyword>
<keyword evidence="6" id="KW-0276">Fatty acid metabolism</keyword>
<gene>
    <name evidence="11" type="ORF">FSP39_002296</name>
</gene>
<comment type="cofactor">
    <cofactor evidence="1">
        <name>FAD</name>
        <dbReference type="ChEBI" id="CHEBI:57692"/>
    </cofactor>
</comment>
<reference evidence="11" key="1">
    <citation type="submission" date="2019-08" db="EMBL/GenBank/DDBJ databases">
        <title>The improved chromosome-level genome for the pearl oyster Pinctada fucata martensii using PacBio sequencing and Hi-C.</title>
        <authorList>
            <person name="Zheng Z."/>
        </authorList>
    </citation>
    <scope>NUCLEOTIDE SEQUENCE</scope>
    <source>
        <strain evidence="11">ZZ-2019</strain>
        <tissue evidence="11">Adductor muscle</tissue>
    </source>
</reference>
<evidence type="ECO:0000256" key="8">
    <source>
        <dbReference type="ARBA" id="ARBA00023098"/>
    </source>
</evidence>
<keyword evidence="4" id="KW-0285">Flavoprotein</keyword>
<keyword evidence="8" id="KW-0443">Lipid metabolism</keyword>
<dbReference type="FunFam" id="1.20.140.10:FF:000013">
    <property type="entry name" value="Acyl-coenzyme A oxidase"/>
    <property type="match status" value="1"/>
</dbReference>
<evidence type="ECO:0000256" key="9">
    <source>
        <dbReference type="ARBA" id="ARBA00023140"/>
    </source>
</evidence>
<dbReference type="GO" id="GO:0055088">
    <property type="term" value="P:lipid homeostasis"/>
    <property type="evidence" value="ECO:0007669"/>
    <property type="project" value="TreeGrafter"/>
</dbReference>
<feature type="domain" description="Reverse transcriptase" evidence="10">
    <location>
        <begin position="1"/>
        <end position="237"/>
    </location>
</feature>
<dbReference type="InterPro" id="IPR036250">
    <property type="entry name" value="AcylCo_DH-like_C"/>
</dbReference>
<evidence type="ECO:0000313" key="11">
    <source>
        <dbReference type="EMBL" id="KAK3101274.1"/>
    </source>
</evidence>
<dbReference type="GO" id="GO:0071949">
    <property type="term" value="F:FAD binding"/>
    <property type="evidence" value="ECO:0007669"/>
    <property type="project" value="InterPro"/>
</dbReference>
<dbReference type="GO" id="GO:0005504">
    <property type="term" value="F:fatty acid binding"/>
    <property type="evidence" value="ECO:0007669"/>
    <property type="project" value="TreeGrafter"/>
</dbReference>
<evidence type="ECO:0000256" key="4">
    <source>
        <dbReference type="ARBA" id="ARBA00022630"/>
    </source>
</evidence>
<evidence type="ECO:0000256" key="3">
    <source>
        <dbReference type="ARBA" id="ARBA00006288"/>
    </source>
</evidence>
<dbReference type="PANTHER" id="PTHR10909">
    <property type="entry name" value="ELECTRON TRANSPORT OXIDOREDUCTASE"/>
    <property type="match status" value="1"/>
</dbReference>
<keyword evidence="9" id="KW-0576">Peroxisome</keyword>
<dbReference type="AlphaFoldDB" id="A0AA88YLR8"/>
<evidence type="ECO:0000256" key="6">
    <source>
        <dbReference type="ARBA" id="ARBA00022832"/>
    </source>
</evidence>
<accession>A0AA88YLR8</accession>
<keyword evidence="5" id="KW-0274">FAD</keyword>
<dbReference type="EMBL" id="VSWD01000005">
    <property type="protein sequence ID" value="KAK3101274.1"/>
    <property type="molecule type" value="Genomic_DNA"/>
</dbReference>
<sequence length="661" mass="75547">MWILKNSKELLEHLKSTHFSRVHSIKAFDFSTLYTTIPHSKLKERLTKIISNAFTSKNGNRKYKFIVVNYDKTYFVKEKSDSENKYTETDIIRMLNFLIDNIFVVFGGKVFQQIVGIPMGTNCAPLLADIFLYSYEAEFIQSLVSEGKRYLASDFNFTYRYIDDVLSINNPKFADYLSSIYPSELEVKETTETNNSASYLDIMLSYDTDGHMNTSLYDKRDDFNFSITNFPFLSSNIPSSPAYGVFISQLIRYARASTKYTDFVLRARRLSDKLLSQGYVCDRLTSSLRKFYGRYGELVIHYDVPLSRMVDDILAREPKILEYQTQQYKLFPGLALAYAILFSSRSLTLRYREAHREIQGGNLQKLQELHCESSGMKAFCTDNMLRELEIIRQSCGGHGYLNASGIAMLVTTSAPFVTADGETTILYLQVARYLLKRYALASSGQLLDGCTSYLSMNHSAYKCPLMSEVDCRNLSALCDMYRYRAYRTVAATANLVQTDVMNGMPQHFAHNKNLVNLVRSAKAHCYYSVVKEFTEAVQKLKASPQIIKVLGTLCCFYAIHGIAEESGEFLETQTMGLEQLQWIKRLQVTLLGEIRPDAVALVDAFDHHDAVLLSAIGSYDGNAYERLFKSTEMDPMNKQEVHPSYSQYLRPFIQEMNKAKL</sequence>
<dbReference type="GO" id="GO:0000038">
    <property type="term" value="P:very long-chain fatty acid metabolic process"/>
    <property type="evidence" value="ECO:0007669"/>
    <property type="project" value="TreeGrafter"/>
</dbReference>
<evidence type="ECO:0000313" key="12">
    <source>
        <dbReference type="Proteomes" id="UP001186944"/>
    </source>
</evidence>
<dbReference type="Pfam" id="PF01756">
    <property type="entry name" value="ACOX"/>
    <property type="match status" value="1"/>
</dbReference>
<evidence type="ECO:0000259" key="10">
    <source>
        <dbReference type="PROSITE" id="PS50878"/>
    </source>
</evidence>
<organism evidence="11 12">
    <name type="scientific">Pinctada imbricata</name>
    <name type="common">Atlantic pearl-oyster</name>
    <name type="synonym">Pinctada martensii</name>
    <dbReference type="NCBI Taxonomy" id="66713"/>
    <lineage>
        <taxon>Eukaryota</taxon>
        <taxon>Metazoa</taxon>
        <taxon>Spiralia</taxon>
        <taxon>Lophotrochozoa</taxon>
        <taxon>Mollusca</taxon>
        <taxon>Bivalvia</taxon>
        <taxon>Autobranchia</taxon>
        <taxon>Pteriomorphia</taxon>
        <taxon>Pterioida</taxon>
        <taxon>Pterioidea</taxon>
        <taxon>Pteriidae</taxon>
        <taxon>Pinctada</taxon>
    </lineage>
</organism>
<dbReference type="PANTHER" id="PTHR10909:SF344">
    <property type="entry name" value="PEROXISOMAL ACYL-COENZYME A OXIDASE 2"/>
    <property type="match status" value="1"/>
</dbReference>
<name>A0AA88YLR8_PINIB</name>
<dbReference type="GO" id="GO:0005777">
    <property type="term" value="C:peroxisome"/>
    <property type="evidence" value="ECO:0007669"/>
    <property type="project" value="UniProtKB-SubCell"/>
</dbReference>
<dbReference type="Gene3D" id="1.20.140.10">
    <property type="entry name" value="Butyryl-CoA Dehydrogenase, subunit A, domain 3"/>
    <property type="match status" value="2"/>
</dbReference>
<dbReference type="Proteomes" id="UP001186944">
    <property type="component" value="Unassembled WGS sequence"/>
</dbReference>
<evidence type="ECO:0000256" key="5">
    <source>
        <dbReference type="ARBA" id="ARBA00022827"/>
    </source>
</evidence>
<evidence type="ECO:0000256" key="7">
    <source>
        <dbReference type="ARBA" id="ARBA00023002"/>
    </source>
</evidence>
<dbReference type="GO" id="GO:0033540">
    <property type="term" value="P:fatty acid beta-oxidation using acyl-CoA oxidase"/>
    <property type="evidence" value="ECO:0007669"/>
    <property type="project" value="TreeGrafter"/>
</dbReference>
<protein>
    <recommendedName>
        <fullName evidence="10">Reverse transcriptase domain-containing protein</fullName>
    </recommendedName>
</protein>
<dbReference type="SUPFAM" id="SSF47203">
    <property type="entry name" value="Acyl-CoA dehydrogenase C-terminal domain-like"/>
    <property type="match status" value="2"/>
</dbReference>
<comment type="subcellular location">
    <subcellularLocation>
        <location evidence="2">Peroxisome</location>
    </subcellularLocation>
</comment>